<name>A0A3M6UDV6_POCDA</name>
<reference evidence="1 2" key="1">
    <citation type="journal article" date="2018" name="Sci. Rep.">
        <title>Comparative analysis of the Pocillopora damicornis genome highlights role of immune system in coral evolution.</title>
        <authorList>
            <person name="Cunning R."/>
            <person name="Bay R.A."/>
            <person name="Gillette P."/>
            <person name="Baker A.C."/>
            <person name="Traylor-Knowles N."/>
        </authorList>
    </citation>
    <scope>NUCLEOTIDE SEQUENCE [LARGE SCALE GENOMIC DNA]</scope>
    <source>
        <strain evidence="1">RSMAS</strain>
        <tissue evidence="1">Whole animal</tissue>
    </source>
</reference>
<evidence type="ECO:0000313" key="2">
    <source>
        <dbReference type="Proteomes" id="UP000275408"/>
    </source>
</evidence>
<gene>
    <name evidence="1" type="ORF">pdam_00019868</name>
</gene>
<accession>A0A3M6UDV6</accession>
<keyword evidence="2" id="KW-1185">Reference proteome</keyword>
<proteinExistence type="predicted"/>
<dbReference type="SUPFAM" id="SSF81321">
    <property type="entry name" value="Family A G protein-coupled receptor-like"/>
    <property type="match status" value="1"/>
</dbReference>
<evidence type="ECO:0000313" key="1">
    <source>
        <dbReference type="EMBL" id="RMX51841.1"/>
    </source>
</evidence>
<comment type="caution">
    <text evidence="1">The sequence shown here is derived from an EMBL/GenBank/DDBJ whole genome shotgun (WGS) entry which is preliminary data.</text>
</comment>
<dbReference type="AlphaFoldDB" id="A0A3M6UDV6"/>
<protein>
    <submittedName>
        <fullName evidence="1">Uncharacterized protein</fullName>
    </submittedName>
</protein>
<sequence length="82" mass="9526">MLCVSCAVNPFLYAWRIPQYRQALRAVCRTTFSRLWKFNRTEHSCRGSNSTKARATKIAKTWARDQNALSGAQLILLFMERD</sequence>
<dbReference type="Proteomes" id="UP000275408">
    <property type="component" value="Unassembled WGS sequence"/>
</dbReference>
<dbReference type="Gene3D" id="1.20.1070.10">
    <property type="entry name" value="Rhodopsin 7-helix transmembrane proteins"/>
    <property type="match status" value="1"/>
</dbReference>
<organism evidence="1 2">
    <name type="scientific">Pocillopora damicornis</name>
    <name type="common">Cauliflower coral</name>
    <name type="synonym">Millepora damicornis</name>
    <dbReference type="NCBI Taxonomy" id="46731"/>
    <lineage>
        <taxon>Eukaryota</taxon>
        <taxon>Metazoa</taxon>
        <taxon>Cnidaria</taxon>
        <taxon>Anthozoa</taxon>
        <taxon>Hexacorallia</taxon>
        <taxon>Scleractinia</taxon>
        <taxon>Astrocoeniina</taxon>
        <taxon>Pocilloporidae</taxon>
        <taxon>Pocillopora</taxon>
    </lineage>
</organism>
<dbReference type="EMBL" id="RCHS01001715">
    <property type="protein sequence ID" value="RMX51841.1"/>
    <property type="molecule type" value="Genomic_DNA"/>
</dbReference>